<dbReference type="Proteomes" id="UP000248484">
    <property type="component" value="Chromosome 4"/>
</dbReference>
<proteinExistence type="predicted"/>
<reference evidence="3" key="1">
    <citation type="submission" date="2025-08" db="UniProtKB">
        <authorList>
            <consortium name="RefSeq"/>
        </authorList>
    </citation>
    <scope>IDENTIFICATION</scope>
    <source>
        <tissue evidence="3">Muscle</tissue>
    </source>
</reference>
<dbReference type="GeneID" id="129392066"/>
<dbReference type="KEGG" id="pcad:129392066"/>
<sequence>MVSKRDWRRIKGVQSQSIPKPQHLHVPATGELGAHPDQNVSSKAEAVLPPTKVLLPRTPAVLPPTKVLLPCTPAILPTTKVLLPRTSAVLSPSEVLLPPTKAVLDPPQHAGQPCQSPPTCKVPCVPKCQHKCPRLPQCPMSKQKYSLAKGPEASLPGEQRP</sequence>
<accession>A0A9W2WMA4</accession>
<keyword evidence="2" id="KW-1185">Reference proteome</keyword>
<feature type="compositionally biased region" description="Basic residues" evidence="1">
    <location>
        <begin position="1"/>
        <end position="11"/>
    </location>
</feature>
<dbReference type="AlphaFoldDB" id="A0A9W2WMA4"/>
<gene>
    <name evidence="3" type="primary">LOC129392066</name>
</gene>
<dbReference type="RefSeq" id="XP_054940283.1">
    <property type="nucleotide sequence ID" value="XM_055084308.1"/>
</dbReference>
<name>A0A9W2WMA4_PHYMC</name>
<protein>
    <submittedName>
        <fullName evidence="3">Small proline-rich protein 5</fullName>
    </submittedName>
</protein>
<dbReference type="OrthoDB" id="10395850at2759"/>
<evidence type="ECO:0000313" key="2">
    <source>
        <dbReference type="Proteomes" id="UP000248484"/>
    </source>
</evidence>
<evidence type="ECO:0000256" key="1">
    <source>
        <dbReference type="SAM" id="MobiDB-lite"/>
    </source>
</evidence>
<organism evidence="2 3">
    <name type="scientific">Physeter macrocephalus</name>
    <name type="common">Sperm whale</name>
    <name type="synonym">Physeter catodon</name>
    <dbReference type="NCBI Taxonomy" id="9755"/>
    <lineage>
        <taxon>Eukaryota</taxon>
        <taxon>Metazoa</taxon>
        <taxon>Chordata</taxon>
        <taxon>Craniata</taxon>
        <taxon>Vertebrata</taxon>
        <taxon>Euteleostomi</taxon>
        <taxon>Mammalia</taxon>
        <taxon>Eutheria</taxon>
        <taxon>Laurasiatheria</taxon>
        <taxon>Artiodactyla</taxon>
        <taxon>Whippomorpha</taxon>
        <taxon>Cetacea</taxon>
        <taxon>Odontoceti</taxon>
        <taxon>Physeteridae</taxon>
        <taxon>Physeter</taxon>
    </lineage>
</organism>
<evidence type="ECO:0000313" key="3">
    <source>
        <dbReference type="RefSeq" id="XP_054940283.1"/>
    </source>
</evidence>
<feature type="region of interest" description="Disordered" evidence="1">
    <location>
        <begin position="1"/>
        <end position="41"/>
    </location>
</feature>